<accession>A0A2K1JQR5</accession>
<reference evidence="3" key="3">
    <citation type="submission" date="2020-12" db="UniProtKB">
        <authorList>
            <consortium name="EnsemblPlants"/>
        </authorList>
    </citation>
    <scope>IDENTIFICATION</scope>
</reference>
<reference evidence="2 4" key="2">
    <citation type="journal article" date="2018" name="Plant J.">
        <title>The Physcomitrella patens chromosome-scale assembly reveals moss genome structure and evolution.</title>
        <authorList>
            <person name="Lang D."/>
            <person name="Ullrich K.K."/>
            <person name="Murat F."/>
            <person name="Fuchs J."/>
            <person name="Jenkins J."/>
            <person name="Haas F.B."/>
            <person name="Piednoel M."/>
            <person name="Gundlach H."/>
            <person name="Van Bel M."/>
            <person name="Meyberg R."/>
            <person name="Vives C."/>
            <person name="Morata J."/>
            <person name="Symeonidi A."/>
            <person name="Hiss M."/>
            <person name="Muchero W."/>
            <person name="Kamisugi Y."/>
            <person name="Saleh O."/>
            <person name="Blanc G."/>
            <person name="Decker E.L."/>
            <person name="van Gessel N."/>
            <person name="Grimwood J."/>
            <person name="Hayes R.D."/>
            <person name="Graham S.W."/>
            <person name="Gunter L.E."/>
            <person name="McDaniel S.F."/>
            <person name="Hoernstein S.N.W."/>
            <person name="Larsson A."/>
            <person name="Li F.W."/>
            <person name="Perroud P.F."/>
            <person name="Phillips J."/>
            <person name="Ranjan P."/>
            <person name="Rokshar D.S."/>
            <person name="Rothfels C.J."/>
            <person name="Schneider L."/>
            <person name="Shu S."/>
            <person name="Stevenson D.W."/>
            <person name="Thummler F."/>
            <person name="Tillich M."/>
            <person name="Villarreal Aguilar J.C."/>
            <person name="Widiez T."/>
            <person name="Wong G.K."/>
            <person name="Wymore A."/>
            <person name="Zhang Y."/>
            <person name="Zimmer A.D."/>
            <person name="Quatrano R.S."/>
            <person name="Mayer K.F.X."/>
            <person name="Goodstein D."/>
            <person name="Casacuberta J.M."/>
            <person name="Vandepoele K."/>
            <person name="Reski R."/>
            <person name="Cuming A.C."/>
            <person name="Tuskan G.A."/>
            <person name="Maumus F."/>
            <person name="Salse J."/>
            <person name="Schmutz J."/>
            <person name="Rensing S.A."/>
        </authorList>
    </citation>
    <scope>NUCLEOTIDE SEQUENCE [LARGE SCALE GENOMIC DNA]</scope>
    <source>
        <strain evidence="3 4">cv. Gransden 2004</strain>
    </source>
</reference>
<evidence type="ECO:0000256" key="1">
    <source>
        <dbReference type="SAM" id="Phobius"/>
    </source>
</evidence>
<sequence>MSHCFFLSKVIIKSEPKLRLIEILIVTLIDIRRIDYRSEGQLEQDWEDYGDNIGRIDSWSNNIVWEVDRHWNMMDVHNKVLEGFVAITTLCTMVFLQASIICGFGST</sequence>
<keyword evidence="1" id="KW-0812">Transmembrane</keyword>
<dbReference type="Proteomes" id="UP000006727">
    <property type="component" value="Chromosome 12"/>
</dbReference>
<keyword evidence="1" id="KW-1133">Transmembrane helix</keyword>
<keyword evidence="1" id="KW-0472">Membrane</keyword>
<evidence type="ECO:0000313" key="4">
    <source>
        <dbReference type="Proteomes" id="UP000006727"/>
    </source>
</evidence>
<dbReference type="PaxDb" id="3218-PP1S70_227V6.1"/>
<dbReference type="AlphaFoldDB" id="A0A2K1JQR5"/>
<feature type="transmembrane region" description="Helical" evidence="1">
    <location>
        <begin position="83"/>
        <end position="106"/>
    </location>
</feature>
<proteinExistence type="predicted"/>
<dbReference type="EMBL" id="ABEU02000012">
    <property type="protein sequence ID" value="PNR43872.1"/>
    <property type="molecule type" value="Genomic_DNA"/>
</dbReference>
<dbReference type="InParanoid" id="A0A2K1JQR5"/>
<reference evidence="2 4" key="1">
    <citation type="journal article" date="2008" name="Science">
        <title>The Physcomitrella genome reveals evolutionary insights into the conquest of land by plants.</title>
        <authorList>
            <person name="Rensing S."/>
            <person name="Lang D."/>
            <person name="Zimmer A."/>
            <person name="Terry A."/>
            <person name="Salamov A."/>
            <person name="Shapiro H."/>
            <person name="Nishiyama T."/>
            <person name="Perroud P.-F."/>
            <person name="Lindquist E."/>
            <person name="Kamisugi Y."/>
            <person name="Tanahashi T."/>
            <person name="Sakakibara K."/>
            <person name="Fujita T."/>
            <person name="Oishi K."/>
            <person name="Shin-I T."/>
            <person name="Kuroki Y."/>
            <person name="Toyoda A."/>
            <person name="Suzuki Y."/>
            <person name="Hashimoto A."/>
            <person name="Yamaguchi K."/>
            <person name="Sugano A."/>
            <person name="Kohara Y."/>
            <person name="Fujiyama A."/>
            <person name="Anterola A."/>
            <person name="Aoki S."/>
            <person name="Ashton N."/>
            <person name="Barbazuk W.B."/>
            <person name="Barker E."/>
            <person name="Bennetzen J."/>
            <person name="Bezanilla M."/>
            <person name="Blankenship R."/>
            <person name="Cho S.H."/>
            <person name="Dutcher S."/>
            <person name="Estelle M."/>
            <person name="Fawcett J.A."/>
            <person name="Gundlach H."/>
            <person name="Hanada K."/>
            <person name="Heyl A."/>
            <person name="Hicks K.A."/>
            <person name="Hugh J."/>
            <person name="Lohr M."/>
            <person name="Mayer K."/>
            <person name="Melkozernov A."/>
            <person name="Murata T."/>
            <person name="Nelson D."/>
            <person name="Pils B."/>
            <person name="Prigge M."/>
            <person name="Reiss B."/>
            <person name="Renner T."/>
            <person name="Rombauts S."/>
            <person name="Rushton P."/>
            <person name="Sanderfoot A."/>
            <person name="Schween G."/>
            <person name="Shiu S.-H."/>
            <person name="Stueber K."/>
            <person name="Theodoulou F.L."/>
            <person name="Tu H."/>
            <person name="Van de Peer Y."/>
            <person name="Verrier P.J."/>
            <person name="Waters E."/>
            <person name="Wood A."/>
            <person name="Yang L."/>
            <person name="Cove D."/>
            <person name="Cuming A."/>
            <person name="Hasebe M."/>
            <person name="Lucas S."/>
            <person name="Mishler D.B."/>
            <person name="Reski R."/>
            <person name="Grigoriev I."/>
            <person name="Quatrano R.S."/>
            <person name="Boore J.L."/>
        </authorList>
    </citation>
    <scope>NUCLEOTIDE SEQUENCE [LARGE SCALE GENOMIC DNA]</scope>
    <source>
        <strain evidence="3 4">cv. Gransden 2004</strain>
    </source>
</reference>
<evidence type="ECO:0000313" key="3">
    <source>
        <dbReference type="EnsemblPlants" id="PAC:32974028.CDS.1"/>
    </source>
</evidence>
<evidence type="ECO:0000313" key="2">
    <source>
        <dbReference type="EMBL" id="PNR43872.1"/>
    </source>
</evidence>
<name>A0A2K1JQR5_PHYPA</name>
<protein>
    <submittedName>
        <fullName evidence="2 3">Uncharacterized protein</fullName>
    </submittedName>
</protein>
<dbReference type="Gramene" id="Pp3c12_14120V3.1">
    <property type="protein sequence ID" value="PAC:32974028.CDS.1"/>
    <property type="gene ID" value="Pp3c12_14120"/>
</dbReference>
<organism evidence="2">
    <name type="scientific">Physcomitrium patens</name>
    <name type="common">Spreading-leaved earth moss</name>
    <name type="synonym">Physcomitrella patens</name>
    <dbReference type="NCBI Taxonomy" id="3218"/>
    <lineage>
        <taxon>Eukaryota</taxon>
        <taxon>Viridiplantae</taxon>
        <taxon>Streptophyta</taxon>
        <taxon>Embryophyta</taxon>
        <taxon>Bryophyta</taxon>
        <taxon>Bryophytina</taxon>
        <taxon>Bryopsida</taxon>
        <taxon>Funariidae</taxon>
        <taxon>Funariales</taxon>
        <taxon>Funariaceae</taxon>
        <taxon>Physcomitrium</taxon>
    </lineage>
</organism>
<gene>
    <name evidence="2" type="ORF">PHYPA_016255</name>
</gene>
<dbReference type="EnsemblPlants" id="Pp3c12_14120V3.1">
    <property type="protein sequence ID" value="PAC:32974028.CDS.1"/>
    <property type="gene ID" value="Pp3c12_14120"/>
</dbReference>
<keyword evidence="4" id="KW-1185">Reference proteome</keyword>